<accession>A1ZPV4</accession>
<protein>
    <submittedName>
        <fullName evidence="2">Secreted protein containing N-terminal Zinc-dependent carboxypeptidase related domain</fullName>
    </submittedName>
</protein>
<keyword evidence="2" id="KW-0121">Carboxypeptidase</keyword>
<evidence type="ECO:0000313" key="3">
    <source>
        <dbReference type="Proteomes" id="UP000004095"/>
    </source>
</evidence>
<evidence type="ECO:0000259" key="1">
    <source>
        <dbReference type="SMART" id="SM00631"/>
    </source>
</evidence>
<organism evidence="2 3">
    <name type="scientific">Microscilla marina ATCC 23134</name>
    <dbReference type="NCBI Taxonomy" id="313606"/>
    <lineage>
        <taxon>Bacteria</taxon>
        <taxon>Pseudomonadati</taxon>
        <taxon>Bacteroidota</taxon>
        <taxon>Cytophagia</taxon>
        <taxon>Cytophagales</taxon>
        <taxon>Microscillaceae</taxon>
        <taxon>Microscilla</taxon>
    </lineage>
</organism>
<reference evidence="2 3" key="1">
    <citation type="submission" date="2007-01" db="EMBL/GenBank/DDBJ databases">
        <authorList>
            <person name="Haygood M."/>
            <person name="Podell S."/>
            <person name="Anderson C."/>
            <person name="Hopkinson B."/>
            <person name="Roe K."/>
            <person name="Barbeau K."/>
            <person name="Gaasterland T."/>
            <person name="Ferriera S."/>
            <person name="Johnson J."/>
            <person name="Kravitz S."/>
            <person name="Beeson K."/>
            <person name="Sutton G."/>
            <person name="Rogers Y.-H."/>
            <person name="Friedman R."/>
            <person name="Frazier M."/>
            <person name="Venter J.C."/>
        </authorList>
    </citation>
    <scope>NUCLEOTIDE SEQUENCE [LARGE SCALE GENOMIC DNA]</scope>
    <source>
        <strain evidence="2 3">ATCC 23134</strain>
    </source>
</reference>
<sequence>MKKTLLILLTISWLAPLVAQPTINLKYYLPQNIQYDTKIPTPKSVLGYEVGEWHVSHDQLVYYMRAIAQASDRVVLEEYARSHENRPLLILKITSPENHQNLEQIRQKHLELCDPAKAGGVNTDDMPVVVWSGHSIHGNEPSGSNAAILEAYYWAAAQGDAVNKVLDNTVILLDPCFNPDGLHRFATWANMHKSKNLVTDPASREFNEVFPRGRTNHYWFDLNRDWLPVQHPESQGRIKKFQEWRPNILTDHHEMGTNASYFFQPGIPARTNPLTPQMNQDLTAEIAKFHGKALDKIGSLYFTKEGFDDYYYGKGSTYPDIQGSIGILFEQASSRGHAQQSIHGVLRFPFTIRNQFTTAMSTVEAANALRKKLLDYQKNFHKNAPKGKTYVFGSNDKGRTYQLVKMMQQHKIEVHQAASDVTIQGQKIKKENAYVVPAGQAQSRLISGMFQVQTEYKDSLFYDVSAWTIPYAFGVPFQEGGSKGAKLEEVKFPTGKMKWAIGGQHNEVAYVFRWSNYYAPRALYRLQKKGIKTKVVTENFTFNVEGNSETFSYGSILVPVGVQKMSKNALFKEMEAITQQDGVDVYVLHKGLADKGRDLGSSSIRALHRPKVMVLAGQGVTSYDVGEVWHLLDTRYDMPVTIVDKYRFSRVNLAKYNVIVMVNGRYNDIDDDTQKIKNWVRKGGTLITIKGANRWAKNVGLASLKYVKKQPVKPIVHPYVTRRNRRGAQRIGGAIFEANIDITHPIGYGYERDKIPVFRNHELFVNKSISPYATPVYYTKTPLLSGYISKPNLKYLQNTASVIISKRGRGVVVSMLDNPNFRAFWYGTNKLFANAMFFGHIIGW</sequence>
<dbReference type="InterPro" id="IPR029062">
    <property type="entry name" value="Class_I_gatase-like"/>
</dbReference>
<dbReference type="GO" id="GO:0004181">
    <property type="term" value="F:metallocarboxypeptidase activity"/>
    <property type="evidence" value="ECO:0007669"/>
    <property type="project" value="InterPro"/>
</dbReference>
<keyword evidence="2" id="KW-0645">Protease</keyword>
<dbReference type="Pfam" id="PF00246">
    <property type="entry name" value="Peptidase_M14"/>
    <property type="match status" value="1"/>
</dbReference>
<keyword evidence="3" id="KW-1185">Reference proteome</keyword>
<evidence type="ECO:0000313" key="2">
    <source>
        <dbReference type="EMBL" id="EAY27609.1"/>
    </source>
</evidence>
<dbReference type="SMART" id="SM00631">
    <property type="entry name" value="Zn_pept"/>
    <property type="match status" value="1"/>
</dbReference>
<dbReference type="AlphaFoldDB" id="A1ZPV4"/>
<dbReference type="InterPro" id="IPR000834">
    <property type="entry name" value="Peptidase_M14"/>
</dbReference>
<gene>
    <name evidence="2" type="ORF">M23134_02856</name>
</gene>
<dbReference type="RefSeq" id="WP_002699268.1">
    <property type="nucleotide sequence ID" value="NZ_AAWS01000022.1"/>
</dbReference>
<dbReference type="SUPFAM" id="SSF52317">
    <property type="entry name" value="Class I glutamine amidotransferase-like"/>
    <property type="match status" value="1"/>
</dbReference>
<dbReference type="OrthoDB" id="9758209at2"/>
<dbReference type="GO" id="GO:0006508">
    <property type="term" value="P:proteolysis"/>
    <property type="evidence" value="ECO:0007669"/>
    <property type="project" value="InterPro"/>
</dbReference>
<dbReference type="eggNOG" id="COG2866">
    <property type="taxonomic scope" value="Bacteria"/>
</dbReference>
<dbReference type="EMBL" id="AAWS01000022">
    <property type="protein sequence ID" value="EAY27609.1"/>
    <property type="molecule type" value="Genomic_DNA"/>
</dbReference>
<dbReference type="Gene3D" id="3.40.630.10">
    <property type="entry name" value="Zn peptidases"/>
    <property type="match status" value="1"/>
</dbReference>
<dbReference type="SUPFAM" id="SSF53187">
    <property type="entry name" value="Zn-dependent exopeptidases"/>
    <property type="match status" value="1"/>
</dbReference>
<feature type="domain" description="Peptidase M14" evidence="1">
    <location>
        <begin position="54"/>
        <end position="375"/>
    </location>
</feature>
<keyword evidence="2" id="KW-0378">Hydrolase</keyword>
<comment type="caution">
    <text evidence="2">The sequence shown here is derived from an EMBL/GenBank/DDBJ whole genome shotgun (WGS) entry which is preliminary data.</text>
</comment>
<proteinExistence type="predicted"/>
<name>A1ZPV4_MICM2</name>
<dbReference type="CDD" id="cd06238">
    <property type="entry name" value="M14-like"/>
    <property type="match status" value="1"/>
</dbReference>
<dbReference type="Proteomes" id="UP000004095">
    <property type="component" value="Unassembled WGS sequence"/>
</dbReference>
<dbReference type="GO" id="GO:0008270">
    <property type="term" value="F:zinc ion binding"/>
    <property type="evidence" value="ECO:0007669"/>
    <property type="project" value="InterPro"/>
</dbReference>